<dbReference type="PROSITE" id="PS50995">
    <property type="entry name" value="HTH_MARR_2"/>
    <property type="match status" value="1"/>
</dbReference>
<dbReference type="InterPro" id="IPR000835">
    <property type="entry name" value="HTH_MarR-typ"/>
</dbReference>
<feature type="region of interest" description="Disordered" evidence="1">
    <location>
        <begin position="73"/>
        <end position="101"/>
    </location>
</feature>
<sequence>MIKPDRHHVLEEAHALAEALRPALHRLYRQLRRESDDPGLSPLHALLLLAIMREPGIGVAELARMEKLRGPTISGHVKTMERDGLITRSEPDPSDRRRNGLIATDKGEELIRSMKQKRTDWLASELAKLSPDERAAIRAAVGPLGEIGQ</sequence>
<proteinExistence type="predicted"/>
<feature type="domain" description="HTH marR-type" evidence="2">
    <location>
        <begin position="13"/>
        <end position="146"/>
    </location>
</feature>
<organism evidence="3 4">
    <name type="scientific">Rhizobium lusitanum</name>
    <dbReference type="NCBI Taxonomy" id="293958"/>
    <lineage>
        <taxon>Bacteria</taxon>
        <taxon>Pseudomonadati</taxon>
        <taxon>Pseudomonadota</taxon>
        <taxon>Alphaproteobacteria</taxon>
        <taxon>Hyphomicrobiales</taxon>
        <taxon>Rhizobiaceae</taxon>
        <taxon>Rhizobium/Agrobacterium group</taxon>
        <taxon>Rhizobium</taxon>
    </lineage>
</organism>
<dbReference type="RefSeq" id="WP_092574400.1">
    <property type="nucleotide sequence ID" value="NZ_FMAF01000008.1"/>
</dbReference>
<name>A0A1C3W2P1_9HYPH</name>
<dbReference type="InterPro" id="IPR052526">
    <property type="entry name" value="HTH-type_Bedaq_tolerance"/>
</dbReference>
<keyword evidence="3" id="KW-0238">DNA-binding</keyword>
<evidence type="ECO:0000313" key="3">
    <source>
        <dbReference type="EMBL" id="SCB34307.1"/>
    </source>
</evidence>
<dbReference type="Gene3D" id="1.10.10.10">
    <property type="entry name" value="Winged helix-like DNA-binding domain superfamily/Winged helix DNA-binding domain"/>
    <property type="match status" value="1"/>
</dbReference>
<reference evidence="3 4" key="1">
    <citation type="submission" date="2016-08" db="EMBL/GenBank/DDBJ databases">
        <authorList>
            <person name="Seilhamer J.J."/>
        </authorList>
    </citation>
    <scope>NUCLEOTIDE SEQUENCE [LARGE SCALE GENOMIC DNA]</scope>
    <source>
        <strain evidence="3 4">P1-7</strain>
    </source>
</reference>
<dbReference type="InterPro" id="IPR036388">
    <property type="entry name" value="WH-like_DNA-bd_sf"/>
</dbReference>
<evidence type="ECO:0000256" key="1">
    <source>
        <dbReference type="SAM" id="MobiDB-lite"/>
    </source>
</evidence>
<feature type="compositionally biased region" description="Basic and acidic residues" evidence="1">
    <location>
        <begin position="78"/>
        <end position="98"/>
    </location>
</feature>
<dbReference type="InterPro" id="IPR036390">
    <property type="entry name" value="WH_DNA-bd_sf"/>
</dbReference>
<dbReference type="SMART" id="SM00347">
    <property type="entry name" value="HTH_MARR"/>
    <property type="match status" value="1"/>
</dbReference>
<dbReference type="PANTHER" id="PTHR39515">
    <property type="entry name" value="CONSERVED PROTEIN"/>
    <property type="match status" value="1"/>
</dbReference>
<dbReference type="Proteomes" id="UP000199205">
    <property type="component" value="Unassembled WGS sequence"/>
</dbReference>
<dbReference type="AlphaFoldDB" id="A0A1C3W2P1"/>
<dbReference type="OrthoDB" id="5949982at2"/>
<evidence type="ECO:0000313" key="4">
    <source>
        <dbReference type="Proteomes" id="UP000199205"/>
    </source>
</evidence>
<evidence type="ECO:0000259" key="2">
    <source>
        <dbReference type="PROSITE" id="PS50995"/>
    </source>
</evidence>
<dbReference type="Pfam" id="PF12802">
    <property type="entry name" value="MarR_2"/>
    <property type="match status" value="1"/>
</dbReference>
<accession>A0A1C3W2P1</accession>
<dbReference type="GO" id="GO:0003677">
    <property type="term" value="F:DNA binding"/>
    <property type="evidence" value="ECO:0007669"/>
    <property type="project" value="UniProtKB-KW"/>
</dbReference>
<dbReference type="GO" id="GO:0003700">
    <property type="term" value="F:DNA-binding transcription factor activity"/>
    <property type="evidence" value="ECO:0007669"/>
    <property type="project" value="InterPro"/>
</dbReference>
<dbReference type="EMBL" id="FMAF01000008">
    <property type="protein sequence ID" value="SCB34307.1"/>
    <property type="molecule type" value="Genomic_DNA"/>
</dbReference>
<dbReference type="SUPFAM" id="SSF46785">
    <property type="entry name" value="Winged helix' DNA-binding domain"/>
    <property type="match status" value="1"/>
</dbReference>
<dbReference type="PANTHER" id="PTHR39515:SF2">
    <property type="entry name" value="HTH-TYPE TRANSCRIPTIONAL REGULATOR RV0880"/>
    <property type="match status" value="1"/>
</dbReference>
<gene>
    <name evidence="3" type="ORF">GA0061101_10871</name>
</gene>
<protein>
    <submittedName>
        <fullName evidence="3">DNA-binding transcriptional regulator, MarR family</fullName>
    </submittedName>
</protein>